<comment type="caution">
    <text evidence="1">The sequence shown here is derived from an EMBL/GenBank/DDBJ whole genome shotgun (WGS) entry which is preliminary data.</text>
</comment>
<dbReference type="RefSeq" id="WP_069716515.1">
    <property type="nucleotide sequence ID" value="NZ_MJEH01000011.1"/>
</dbReference>
<dbReference type="Gene3D" id="3.40.140.10">
    <property type="entry name" value="Cytidine Deaminase, domain 2"/>
    <property type="match status" value="1"/>
</dbReference>
<dbReference type="NCBIfam" id="NF006155">
    <property type="entry name" value="PRK08298.1"/>
    <property type="match status" value="1"/>
</dbReference>
<sequence length="140" mass="15879">MNIEQQLYQTAIELIKMRYPRGWGGAAAMCLEDGQIVTSVAPEVINDQTNLCIETGSILEAHKLNKKVTHAICVVRDDESTEFKILSPCGICQERLFYWGREVQVAVSTADNRRPVSFKSLGELQPFHWSLAYKDEDLFN</sequence>
<dbReference type="OrthoDB" id="9795347at2"/>
<protein>
    <submittedName>
        <fullName evidence="1">Cytidine deaminase</fullName>
    </submittedName>
</protein>
<organism evidence="1 2">
    <name type="scientific">Bacillus solimangrovi</name>
    <dbReference type="NCBI Taxonomy" id="1305675"/>
    <lineage>
        <taxon>Bacteria</taxon>
        <taxon>Bacillati</taxon>
        <taxon>Bacillota</taxon>
        <taxon>Bacilli</taxon>
        <taxon>Bacillales</taxon>
        <taxon>Bacillaceae</taxon>
        <taxon>Bacillus</taxon>
    </lineage>
</organism>
<dbReference type="STRING" id="1305675.BFG57_01100"/>
<dbReference type="Proteomes" id="UP000095209">
    <property type="component" value="Unassembled WGS sequence"/>
</dbReference>
<gene>
    <name evidence="1" type="ORF">BFG57_01100</name>
</gene>
<name>A0A1E5LHP9_9BACI</name>
<evidence type="ECO:0000313" key="1">
    <source>
        <dbReference type="EMBL" id="OEH93612.1"/>
    </source>
</evidence>
<dbReference type="AlphaFoldDB" id="A0A1E5LHP9"/>
<proteinExistence type="predicted"/>
<dbReference type="GO" id="GO:0003824">
    <property type="term" value="F:catalytic activity"/>
    <property type="evidence" value="ECO:0007669"/>
    <property type="project" value="InterPro"/>
</dbReference>
<dbReference type="InterPro" id="IPR016193">
    <property type="entry name" value="Cytidine_deaminase-like"/>
</dbReference>
<keyword evidence="2" id="KW-1185">Reference proteome</keyword>
<dbReference type="SUPFAM" id="SSF53927">
    <property type="entry name" value="Cytidine deaminase-like"/>
    <property type="match status" value="1"/>
</dbReference>
<dbReference type="EMBL" id="MJEH01000011">
    <property type="protein sequence ID" value="OEH93612.1"/>
    <property type="molecule type" value="Genomic_DNA"/>
</dbReference>
<reference evidence="1 2" key="1">
    <citation type="submission" date="2016-08" db="EMBL/GenBank/DDBJ databases">
        <title>Genome of Bacillus solimangrovi GH2-4.</title>
        <authorList>
            <person name="Lim S."/>
            <person name="Kim B.-C."/>
        </authorList>
    </citation>
    <scope>NUCLEOTIDE SEQUENCE [LARGE SCALE GENOMIC DNA]</scope>
    <source>
        <strain evidence="1 2">GH2-4</strain>
    </source>
</reference>
<accession>A0A1E5LHP9</accession>
<evidence type="ECO:0000313" key="2">
    <source>
        <dbReference type="Proteomes" id="UP000095209"/>
    </source>
</evidence>
<dbReference type="CDD" id="cd01283">
    <property type="entry name" value="cytidine_deaminase"/>
    <property type="match status" value="1"/>
</dbReference>